<evidence type="ECO:0000256" key="1">
    <source>
        <dbReference type="ARBA" id="ARBA00004651"/>
    </source>
</evidence>
<reference evidence="11" key="3">
    <citation type="journal article" date="2019" name="Microbiol. Resour. Announc.">
        <title>Draft Genome Sequences of Type Strains of Gordonibacter faecihominis, Paraeggerthella hongkongensis, Parvibacter caecicola,Slackia equolifaciens, Slackia faecicanis, and Slackia isoflavoniconvertens.</title>
        <authorList>
            <person name="Danylec N."/>
            <person name="Stoll D.A."/>
            <person name="Dotsch A."/>
            <person name="Huch M."/>
        </authorList>
    </citation>
    <scope>NUCLEOTIDE SEQUENCE</scope>
    <source>
        <strain evidence="11">DSM 27213</strain>
    </source>
</reference>
<dbReference type="Proteomes" id="UP000285258">
    <property type="component" value="Unassembled WGS sequence"/>
</dbReference>
<evidence type="ECO:0000313" key="11">
    <source>
        <dbReference type="EMBL" id="ROT89565.1"/>
    </source>
</evidence>
<evidence type="ECO:0000256" key="7">
    <source>
        <dbReference type="ARBA" id="ARBA00023136"/>
    </source>
</evidence>
<evidence type="ECO:0000313" key="12">
    <source>
        <dbReference type="Proteomes" id="UP000285258"/>
    </source>
</evidence>
<comment type="caution">
    <text evidence="11">The sequence shown here is derived from an EMBL/GenBank/DDBJ whole genome shotgun (WGS) entry which is preliminary data.</text>
</comment>
<dbReference type="RefSeq" id="WP_087191299.1">
    <property type="nucleotide sequence ID" value="NZ_CP168029.1"/>
</dbReference>
<dbReference type="EMBL" id="WKZA01000097">
    <property type="protein sequence ID" value="MSA96071.1"/>
    <property type="molecule type" value="Genomic_DNA"/>
</dbReference>
<dbReference type="EMBL" id="QIBW01000009">
    <property type="protein sequence ID" value="ROT89565.1"/>
    <property type="molecule type" value="Genomic_DNA"/>
</dbReference>
<dbReference type="InterPro" id="IPR025720">
    <property type="entry name" value="RibU"/>
</dbReference>
<dbReference type="PANTHER" id="PTHR38438">
    <property type="entry name" value="RIBOFLAVIN TRANSPORTER RIBU"/>
    <property type="match status" value="1"/>
</dbReference>
<evidence type="ECO:0000256" key="3">
    <source>
        <dbReference type="ARBA" id="ARBA00022448"/>
    </source>
</evidence>
<keyword evidence="3 8" id="KW-0813">Transport</keyword>
<dbReference type="PANTHER" id="PTHR38438:SF1">
    <property type="entry name" value="RIBOFLAVIN TRANSPORTER RIBU"/>
    <property type="match status" value="1"/>
</dbReference>
<keyword evidence="7 8" id="KW-0472">Membrane</keyword>
<name>A0A1Y4FSM5_9ACTN</name>
<evidence type="ECO:0000256" key="2">
    <source>
        <dbReference type="ARBA" id="ARBA00005540"/>
    </source>
</evidence>
<feature type="transmembrane region" description="Helical" evidence="9">
    <location>
        <begin position="24"/>
        <end position="45"/>
    </location>
</feature>
<evidence type="ECO:0000256" key="9">
    <source>
        <dbReference type="SAM" id="Phobius"/>
    </source>
</evidence>
<keyword evidence="6 9" id="KW-1133">Transmembrane helix</keyword>
<comment type="subcellular location">
    <subcellularLocation>
        <location evidence="1">Cell membrane</location>
        <topology evidence="1">Multi-pass membrane protein</topology>
    </subcellularLocation>
</comment>
<dbReference type="Gene3D" id="1.10.1760.20">
    <property type="match status" value="1"/>
</dbReference>
<dbReference type="Pfam" id="PF12822">
    <property type="entry name" value="ECF_trnsprt"/>
    <property type="match status" value="1"/>
</dbReference>
<gene>
    <name evidence="11" type="ORF">DMP12_09005</name>
    <name evidence="10" type="ORF">GKG38_13610</name>
</gene>
<feature type="transmembrane region" description="Helical" evidence="9">
    <location>
        <begin position="154"/>
        <end position="181"/>
    </location>
</feature>
<dbReference type="PIRSF" id="PIRSF037778">
    <property type="entry name" value="UCP037778_transp_RibU"/>
    <property type="match status" value="1"/>
</dbReference>
<protein>
    <recommendedName>
        <fullName evidence="8">Riboflavin transporter</fullName>
    </recommendedName>
</protein>
<feature type="transmembrane region" description="Helical" evidence="9">
    <location>
        <begin position="57"/>
        <end position="84"/>
    </location>
</feature>
<comment type="function">
    <text evidence="8">Probably a riboflavin-binding protein that interacts with the energy-coupling factor (ECF) ABC-transporter complex.</text>
</comment>
<dbReference type="GO" id="GO:0032217">
    <property type="term" value="F:riboflavin transmembrane transporter activity"/>
    <property type="evidence" value="ECO:0007669"/>
    <property type="project" value="UniProtKB-UniRule"/>
</dbReference>
<organism evidence="11 12">
    <name type="scientific">Gordonibacter urolithinfaciens</name>
    <dbReference type="NCBI Taxonomy" id="1335613"/>
    <lineage>
        <taxon>Bacteria</taxon>
        <taxon>Bacillati</taxon>
        <taxon>Actinomycetota</taxon>
        <taxon>Coriobacteriia</taxon>
        <taxon>Eggerthellales</taxon>
        <taxon>Eggerthellaceae</taxon>
        <taxon>Gordonibacter</taxon>
    </lineage>
</organism>
<comment type="similarity">
    <text evidence="2 8">Belongs to the prokaryotic riboflavin transporter (P-RFT) (TC 2.A.87) family.</text>
</comment>
<dbReference type="InterPro" id="IPR024529">
    <property type="entry name" value="ECF_trnsprt_substrate-spec"/>
</dbReference>
<accession>A0A1Y4FSM5</accession>
<reference evidence="11" key="2">
    <citation type="journal article" date="2019" name="Int. J. Syst. Evol. Microbiol.">
        <title>Gordonibacter faecihominis is a later heterotypic synonym of Gordonibacter urolithinfaciens.</title>
        <authorList>
            <person name="Danylec N."/>
            <person name="Stoll D.A."/>
            <person name="Huch M."/>
        </authorList>
    </citation>
    <scope>NUCLEOTIDE SEQUENCE</scope>
    <source>
        <strain evidence="11">DSM 27213</strain>
    </source>
</reference>
<feature type="transmembrane region" description="Helical" evidence="9">
    <location>
        <begin position="123"/>
        <end position="148"/>
    </location>
</feature>
<evidence type="ECO:0000256" key="5">
    <source>
        <dbReference type="ARBA" id="ARBA00022692"/>
    </source>
</evidence>
<evidence type="ECO:0000256" key="6">
    <source>
        <dbReference type="ARBA" id="ARBA00022989"/>
    </source>
</evidence>
<proteinExistence type="inferred from homology"/>
<reference evidence="12" key="1">
    <citation type="submission" date="2018-05" db="EMBL/GenBank/DDBJ databases">
        <title>Genome Sequencing of selected type strains of the family Eggerthellaceae.</title>
        <authorList>
            <person name="Danylec N."/>
            <person name="Stoll D.A."/>
            <person name="Doetsch A."/>
            <person name="Huch M."/>
        </authorList>
    </citation>
    <scope>NUCLEOTIDE SEQUENCE [LARGE SCALE GENOMIC DNA]</scope>
    <source>
        <strain evidence="12">DSM 27213</strain>
    </source>
</reference>
<sequence length="198" mass="20942">MAEKARSAQNLEFTNTNKWDTRQLVTMALMCAIAALLSFIQIPLIPGVTFLTYDPSLMPAMVCGFAFGPGAGIAVGAVAAVIHGLILGEWVGSLMNIVATLCFVWPAAALYRRKRTFKRGVIGLAASVLAATAGAIAANLTIGVLFWYGSVDVILPMLLPAIVPFNLVKGTVNAVLTLIVYKAVSNLITPKKSQVKGH</sequence>
<evidence type="ECO:0000256" key="8">
    <source>
        <dbReference type="PIRNR" id="PIRNR037778"/>
    </source>
</evidence>
<keyword evidence="5 9" id="KW-0812">Transmembrane</keyword>
<keyword evidence="4 8" id="KW-1003">Cell membrane</keyword>
<dbReference type="GO" id="GO:0005886">
    <property type="term" value="C:plasma membrane"/>
    <property type="evidence" value="ECO:0007669"/>
    <property type="project" value="UniProtKB-SubCell"/>
</dbReference>
<dbReference type="AlphaFoldDB" id="A0A1Y4FSM5"/>
<evidence type="ECO:0000256" key="4">
    <source>
        <dbReference type="ARBA" id="ARBA00022475"/>
    </source>
</evidence>
<dbReference type="Proteomes" id="UP000462865">
    <property type="component" value="Unassembled WGS sequence"/>
</dbReference>
<reference evidence="10 13" key="4">
    <citation type="journal article" date="2019" name="Nat. Med.">
        <title>A library of human gut bacterial isolates paired with longitudinal multiomics data enables mechanistic microbiome research.</title>
        <authorList>
            <person name="Poyet M."/>
            <person name="Groussin M."/>
            <person name="Gibbons S.M."/>
            <person name="Avila-Pacheco J."/>
            <person name="Jiang X."/>
            <person name="Kearney S.M."/>
            <person name="Perrotta A.R."/>
            <person name="Berdy B."/>
            <person name="Zhao S."/>
            <person name="Lieberman T.D."/>
            <person name="Swanson P.K."/>
            <person name="Smith M."/>
            <person name="Roesemann S."/>
            <person name="Alexander J.E."/>
            <person name="Rich S.A."/>
            <person name="Livny J."/>
            <person name="Vlamakis H."/>
            <person name="Clish C."/>
            <person name="Bullock K."/>
            <person name="Deik A."/>
            <person name="Scott J."/>
            <person name="Pierce K.A."/>
            <person name="Xavier R.J."/>
            <person name="Alm E.J."/>
        </authorList>
    </citation>
    <scope>NUCLEOTIDE SEQUENCE [LARGE SCALE GENOMIC DNA]</scope>
    <source>
        <strain evidence="10 13">BIOML-A1</strain>
    </source>
</reference>
<evidence type="ECO:0000313" key="10">
    <source>
        <dbReference type="EMBL" id="MSA96071.1"/>
    </source>
</evidence>
<evidence type="ECO:0000313" key="13">
    <source>
        <dbReference type="Proteomes" id="UP000462865"/>
    </source>
</evidence>